<organism evidence="2 3">
    <name type="scientific">Desulfonatronum thiosulfatophilum</name>
    <dbReference type="NCBI Taxonomy" id="617002"/>
    <lineage>
        <taxon>Bacteria</taxon>
        <taxon>Pseudomonadati</taxon>
        <taxon>Thermodesulfobacteriota</taxon>
        <taxon>Desulfovibrionia</taxon>
        <taxon>Desulfovibrionales</taxon>
        <taxon>Desulfonatronaceae</taxon>
        <taxon>Desulfonatronum</taxon>
    </lineage>
</organism>
<dbReference type="GO" id="GO:0003677">
    <property type="term" value="F:DNA binding"/>
    <property type="evidence" value="ECO:0007669"/>
    <property type="project" value="UniProtKB-KW"/>
</dbReference>
<evidence type="ECO:0000313" key="3">
    <source>
        <dbReference type="Proteomes" id="UP000198771"/>
    </source>
</evidence>
<proteinExistence type="predicted"/>
<reference evidence="2 3" key="1">
    <citation type="submission" date="2016-10" db="EMBL/GenBank/DDBJ databases">
        <authorList>
            <person name="de Groot N.N."/>
        </authorList>
    </citation>
    <scope>NUCLEOTIDE SEQUENCE [LARGE SCALE GENOMIC DNA]</scope>
    <source>
        <strain evidence="2 3">ASO4-2</strain>
    </source>
</reference>
<dbReference type="OrthoDB" id="5458292at2"/>
<dbReference type="AlphaFoldDB" id="A0A1G6AI74"/>
<keyword evidence="3" id="KW-1185">Reference proteome</keyword>
<dbReference type="RefSeq" id="WP_092116636.1">
    <property type="nucleotide sequence ID" value="NZ_FMXO01000002.1"/>
</dbReference>
<dbReference type="EMBL" id="FMXO01000002">
    <property type="protein sequence ID" value="SDB08040.1"/>
    <property type="molecule type" value="Genomic_DNA"/>
</dbReference>
<dbReference type="InterPro" id="IPR010992">
    <property type="entry name" value="IHF-like_DNA-bd_dom_sf"/>
</dbReference>
<name>A0A1G6AI74_9BACT</name>
<sequence length="79" mass="8741">MIDKSPYIKALKESLPDVVTDDDIAENMLDIVFHVPVKALENGDSVELPKLGHIDIDRSAGENCLCFKPSDELMQSLGR</sequence>
<evidence type="ECO:0000313" key="2">
    <source>
        <dbReference type="EMBL" id="SDB08040.1"/>
    </source>
</evidence>
<accession>A0A1G6AI74</accession>
<evidence type="ECO:0000256" key="1">
    <source>
        <dbReference type="ARBA" id="ARBA00023125"/>
    </source>
</evidence>
<keyword evidence="1" id="KW-0238">DNA-binding</keyword>
<dbReference type="Proteomes" id="UP000198771">
    <property type="component" value="Unassembled WGS sequence"/>
</dbReference>
<protein>
    <submittedName>
        <fullName evidence="2">Uncharacterized protein</fullName>
    </submittedName>
</protein>
<dbReference type="SUPFAM" id="SSF47729">
    <property type="entry name" value="IHF-like DNA-binding proteins"/>
    <property type="match status" value="1"/>
</dbReference>
<gene>
    <name evidence="2" type="ORF">SAMN05660653_00361</name>
</gene>